<dbReference type="AlphaFoldDB" id="A0A0J1FS31"/>
<evidence type="ECO:0000256" key="1">
    <source>
        <dbReference type="SAM" id="Coils"/>
    </source>
</evidence>
<keyword evidence="2" id="KW-0812">Transmembrane</keyword>
<dbReference type="PATRIC" id="fig|476652.3.peg.1745"/>
<evidence type="ECO:0000313" key="3">
    <source>
        <dbReference type="EMBL" id="KLU66289.1"/>
    </source>
</evidence>
<dbReference type="STRING" id="476652.DEAC_c16880"/>
<evidence type="ECO:0008006" key="5">
    <source>
        <dbReference type="Google" id="ProtNLM"/>
    </source>
</evidence>
<dbReference type="RefSeq" id="WP_053006332.1">
    <property type="nucleotide sequence ID" value="NZ_LDZY01000005.1"/>
</dbReference>
<name>A0A0J1FS31_9FIRM</name>
<dbReference type="EMBL" id="LDZY01000005">
    <property type="protein sequence ID" value="KLU66289.1"/>
    <property type="molecule type" value="Genomic_DNA"/>
</dbReference>
<evidence type="ECO:0000256" key="2">
    <source>
        <dbReference type="SAM" id="Phobius"/>
    </source>
</evidence>
<keyword evidence="1" id="KW-0175">Coiled coil</keyword>
<accession>A0A0J1FS31</accession>
<sequence length="124" mass="14512">MNIRKINDFLAEKATLVFGTMWMFYAFFIYGLLPLIPTLAPYQNQIFYWSGWVQLWALPLLMVGQNVLGRAGEKRDQETHDAVMQELSFVKEELALARDEREELKMLLAHLHVKIPDVIRQCDL</sequence>
<gene>
    <name evidence="3" type="ORF">DEAC_c16880</name>
</gene>
<feature type="transmembrane region" description="Helical" evidence="2">
    <location>
        <begin position="46"/>
        <end position="68"/>
    </location>
</feature>
<feature type="coiled-coil region" evidence="1">
    <location>
        <begin position="80"/>
        <end position="107"/>
    </location>
</feature>
<organism evidence="3 4">
    <name type="scientific">Desulfosporosinus acididurans</name>
    <dbReference type="NCBI Taxonomy" id="476652"/>
    <lineage>
        <taxon>Bacteria</taxon>
        <taxon>Bacillati</taxon>
        <taxon>Bacillota</taxon>
        <taxon>Clostridia</taxon>
        <taxon>Eubacteriales</taxon>
        <taxon>Desulfitobacteriaceae</taxon>
        <taxon>Desulfosporosinus</taxon>
    </lineage>
</organism>
<protein>
    <recommendedName>
        <fullName evidence="5">DUF1003 domain-containing protein</fullName>
    </recommendedName>
</protein>
<keyword evidence="4" id="KW-1185">Reference proteome</keyword>
<comment type="caution">
    <text evidence="3">The sequence shown here is derived from an EMBL/GenBank/DDBJ whole genome shotgun (WGS) entry which is preliminary data.</text>
</comment>
<keyword evidence="2" id="KW-1133">Transmembrane helix</keyword>
<dbReference type="Proteomes" id="UP000036356">
    <property type="component" value="Unassembled WGS sequence"/>
</dbReference>
<proteinExistence type="predicted"/>
<reference evidence="3 4" key="1">
    <citation type="submission" date="2015-06" db="EMBL/GenBank/DDBJ databases">
        <title>Draft genome of the moderately acidophilic sulfate reducer Candidatus Desulfosporosinus acididurans strain M1.</title>
        <authorList>
            <person name="Poehlein A."/>
            <person name="Petzsch P."/>
            <person name="Johnson B.D."/>
            <person name="Schloemann M."/>
            <person name="Daniel R."/>
            <person name="Muehling M."/>
        </authorList>
    </citation>
    <scope>NUCLEOTIDE SEQUENCE [LARGE SCALE GENOMIC DNA]</scope>
    <source>
        <strain evidence="3 4">M1</strain>
    </source>
</reference>
<evidence type="ECO:0000313" key="4">
    <source>
        <dbReference type="Proteomes" id="UP000036356"/>
    </source>
</evidence>
<keyword evidence="2" id="KW-0472">Membrane</keyword>